<dbReference type="InterPro" id="IPR027417">
    <property type="entry name" value="P-loop_NTPase"/>
</dbReference>
<dbReference type="InterPro" id="IPR001650">
    <property type="entry name" value="Helicase_C-like"/>
</dbReference>
<dbReference type="PROSITE" id="PS51192">
    <property type="entry name" value="HELICASE_ATP_BIND_1"/>
    <property type="match status" value="1"/>
</dbReference>
<dbReference type="InterPro" id="IPR011545">
    <property type="entry name" value="DEAD/DEAH_box_helicase_dom"/>
</dbReference>
<evidence type="ECO:0000259" key="9">
    <source>
        <dbReference type="PROSITE" id="PS51192"/>
    </source>
</evidence>
<name>M1JM23_ENCCN</name>
<dbReference type="VEuPathDB" id="MicrosporidiaDB:ECU10_1680"/>
<dbReference type="SMART" id="SM00487">
    <property type="entry name" value="DEXDc"/>
    <property type="match status" value="1"/>
</dbReference>
<keyword evidence="1 7" id="KW-0547">Nucleotide-binding</keyword>
<keyword evidence="4 7" id="KW-0067">ATP-binding</keyword>
<evidence type="ECO:0000256" key="4">
    <source>
        <dbReference type="ARBA" id="ARBA00022840"/>
    </source>
</evidence>
<comment type="similarity">
    <text evidence="7">Belongs to the DEAD box helicase family.</text>
</comment>
<sequence>MRPMKFEDLKIDQRIEKGLRENGFVSMKEVQQKVIPMALEGHDIIGSSQTGTGKTLAFLVPTLQRLVSLGWGGGDGLGCLVITPTRELALQIFDVLSRIAKYTVLSTGLIMGGLEAEDEPLKVNQMNILVCTPGRLLQHLQENPYLSTANVQILILDEADKMIEMGFKEVLEDILEYIPQKKQTLLFSATPKASTARILKLEDPRIISIYKEEGFPSQLRQYFYMMRTGDKINYLHTFIGSNPEVKGIVFFSTCKEVKFHCLLFERLKLRNRIFCLSGGMSQKQRIDVFKRFVKEKNGILFCTDLGSRGLDFPKVDVVIQYDCPCNVETYVHRVGRTARNSERGESYVYLVHGEEKLLTDIQKKGWIKKQEGMEDKGISEEITEGPGVQIRCINNMVKRLVRSSKELNEYCRKYLVTYEKFLTFSSKRYSEGVIRKIPALYEHFGVSRDQSH</sequence>
<feature type="domain" description="Helicase C-terminal" evidence="10">
    <location>
        <begin position="231"/>
        <end position="381"/>
    </location>
</feature>
<feature type="short sequence motif" description="Q motif" evidence="6">
    <location>
        <begin position="4"/>
        <end position="32"/>
    </location>
</feature>
<dbReference type="EC" id="3.6.4.13" evidence="8"/>
<evidence type="ECO:0000313" key="12">
    <source>
        <dbReference type="EMBL" id="AGE96579.1"/>
    </source>
</evidence>
<dbReference type="Pfam" id="PF00271">
    <property type="entry name" value="Helicase_C"/>
    <property type="match status" value="1"/>
</dbReference>
<dbReference type="InterPro" id="IPR000629">
    <property type="entry name" value="RNA-helicase_DEAD-box_CS"/>
</dbReference>
<evidence type="ECO:0000259" key="11">
    <source>
        <dbReference type="PROSITE" id="PS51195"/>
    </source>
</evidence>
<dbReference type="VEuPathDB" id="MicrosporidiaDB:AEWQ_101620"/>
<feature type="domain" description="DEAD-box RNA helicase Q" evidence="11">
    <location>
        <begin position="4"/>
        <end position="32"/>
    </location>
</feature>
<protein>
    <recommendedName>
        <fullName evidence="8">ATP-dependent RNA helicase</fullName>
        <ecNumber evidence="8">3.6.4.13</ecNumber>
    </recommendedName>
</protein>
<dbReference type="VEuPathDB" id="MicrosporidiaDB:AEWD_101620"/>
<feature type="domain" description="Helicase ATP-binding" evidence="9">
    <location>
        <begin position="35"/>
        <end position="209"/>
    </location>
</feature>
<evidence type="ECO:0000256" key="3">
    <source>
        <dbReference type="ARBA" id="ARBA00022806"/>
    </source>
</evidence>
<organism evidence="12">
    <name type="scientific">Encephalitozoon cuniculi</name>
    <name type="common">Microsporidian parasite</name>
    <dbReference type="NCBI Taxonomy" id="6035"/>
    <lineage>
        <taxon>Eukaryota</taxon>
        <taxon>Fungi</taxon>
        <taxon>Fungi incertae sedis</taxon>
        <taxon>Microsporidia</taxon>
        <taxon>Unikaryonidae</taxon>
        <taxon>Encephalitozoon</taxon>
    </lineage>
</organism>
<proteinExistence type="inferred from homology"/>
<gene>
    <name evidence="12" type="ORF">ECU10_1680</name>
</gene>
<dbReference type="GO" id="GO:0016787">
    <property type="term" value="F:hydrolase activity"/>
    <property type="evidence" value="ECO:0007669"/>
    <property type="project" value="UniProtKB-KW"/>
</dbReference>
<evidence type="ECO:0000256" key="1">
    <source>
        <dbReference type="ARBA" id="ARBA00022741"/>
    </source>
</evidence>
<evidence type="ECO:0000256" key="5">
    <source>
        <dbReference type="ARBA" id="ARBA00022884"/>
    </source>
</evidence>
<dbReference type="InterPro" id="IPR014001">
    <property type="entry name" value="Helicase_ATP-bd"/>
</dbReference>
<keyword evidence="3 7" id="KW-0347">Helicase</keyword>
<reference evidence="12" key="1">
    <citation type="journal article" date="2013" name="Eukaryot. Cell">
        <title>Extremely Reduced Levels of Heterozygosity in the Vertebrate Pathogen Encephalitozoon cuniculi.</title>
        <authorList>
            <person name="Selman M."/>
            <person name="Sak B."/>
            <person name="Kvac M."/>
            <person name="Farinelli L."/>
            <person name="Weiss L.M."/>
            <person name="Corradi N."/>
        </authorList>
    </citation>
    <scope>NUCLEOTIDE SEQUENCE</scope>
</reference>
<evidence type="ECO:0000256" key="6">
    <source>
        <dbReference type="PROSITE-ProRule" id="PRU00552"/>
    </source>
</evidence>
<dbReference type="InterPro" id="IPR014014">
    <property type="entry name" value="RNA_helicase_DEAD_Q_motif"/>
</dbReference>
<dbReference type="GO" id="GO:0005524">
    <property type="term" value="F:ATP binding"/>
    <property type="evidence" value="ECO:0007669"/>
    <property type="project" value="UniProtKB-UniRule"/>
</dbReference>
<comment type="domain">
    <text evidence="8">The Q motif is unique to and characteristic of the DEAD box family of RNA helicases and controls ATP binding and hydrolysis.</text>
</comment>
<dbReference type="PANTHER" id="PTHR24031">
    <property type="entry name" value="RNA HELICASE"/>
    <property type="match status" value="1"/>
</dbReference>
<evidence type="ECO:0000256" key="7">
    <source>
        <dbReference type="RuleBase" id="RU000492"/>
    </source>
</evidence>
<dbReference type="GO" id="GO:0003723">
    <property type="term" value="F:RNA binding"/>
    <property type="evidence" value="ECO:0007669"/>
    <property type="project" value="UniProtKB-UniRule"/>
</dbReference>
<dbReference type="AlphaFoldDB" id="M1JM23"/>
<dbReference type="EMBL" id="KC513624">
    <property type="protein sequence ID" value="AGE96579.1"/>
    <property type="molecule type" value="Genomic_DNA"/>
</dbReference>
<dbReference type="PROSITE" id="PS51195">
    <property type="entry name" value="Q_MOTIF"/>
    <property type="match status" value="1"/>
</dbReference>
<dbReference type="GO" id="GO:0003724">
    <property type="term" value="F:RNA helicase activity"/>
    <property type="evidence" value="ECO:0007669"/>
    <property type="project" value="UniProtKB-EC"/>
</dbReference>
<evidence type="ECO:0000259" key="10">
    <source>
        <dbReference type="PROSITE" id="PS51194"/>
    </source>
</evidence>
<dbReference type="SMART" id="SM00490">
    <property type="entry name" value="HELICc"/>
    <property type="match status" value="1"/>
</dbReference>
<comment type="function">
    <text evidence="8">RNA helicase.</text>
</comment>
<evidence type="ECO:0000256" key="8">
    <source>
        <dbReference type="RuleBase" id="RU365068"/>
    </source>
</evidence>
<dbReference type="CDD" id="cd18787">
    <property type="entry name" value="SF2_C_DEAD"/>
    <property type="match status" value="1"/>
</dbReference>
<dbReference type="PROSITE" id="PS51194">
    <property type="entry name" value="HELICASE_CTER"/>
    <property type="match status" value="1"/>
</dbReference>
<keyword evidence="5 8" id="KW-0694">RNA-binding</keyword>
<dbReference type="PROSITE" id="PS00039">
    <property type="entry name" value="DEAD_ATP_HELICASE"/>
    <property type="match status" value="1"/>
</dbReference>
<keyword evidence="2 7" id="KW-0378">Hydrolase</keyword>
<evidence type="ECO:0000256" key="2">
    <source>
        <dbReference type="ARBA" id="ARBA00022801"/>
    </source>
</evidence>
<accession>M1JM23</accession>
<comment type="catalytic activity">
    <reaction evidence="8">
        <text>ATP + H2O = ADP + phosphate + H(+)</text>
        <dbReference type="Rhea" id="RHEA:13065"/>
        <dbReference type="ChEBI" id="CHEBI:15377"/>
        <dbReference type="ChEBI" id="CHEBI:15378"/>
        <dbReference type="ChEBI" id="CHEBI:30616"/>
        <dbReference type="ChEBI" id="CHEBI:43474"/>
        <dbReference type="ChEBI" id="CHEBI:456216"/>
        <dbReference type="EC" id="3.6.4.13"/>
    </reaction>
</comment>
<dbReference type="VEuPathDB" id="MicrosporidiaDB:M970_101620"/>
<dbReference type="VEuPathDB" id="MicrosporidiaDB:AEWR_101620"/>
<dbReference type="Gene3D" id="3.40.50.300">
    <property type="entry name" value="P-loop containing nucleotide triphosphate hydrolases"/>
    <property type="match status" value="2"/>
</dbReference>
<dbReference type="SUPFAM" id="SSF52540">
    <property type="entry name" value="P-loop containing nucleoside triphosphate hydrolases"/>
    <property type="match status" value="1"/>
</dbReference>
<dbReference type="Pfam" id="PF00270">
    <property type="entry name" value="DEAD"/>
    <property type="match status" value="1"/>
</dbReference>